<gene>
    <name evidence="2" type="ORF">HNQ77_001676</name>
</gene>
<dbReference type="AlphaFoldDB" id="A0A841JTB2"/>
<proteinExistence type="predicted"/>
<dbReference type="InterPro" id="IPR019734">
    <property type="entry name" value="TPR_rpt"/>
</dbReference>
<dbReference type="InterPro" id="IPR024983">
    <property type="entry name" value="CHAT_dom"/>
</dbReference>
<dbReference type="Gene3D" id="1.25.40.10">
    <property type="entry name" value="Tetratricopeptide repeat domain"/>
    <property type="match status" value="2"/>
</dbReference>
<dbReference type="Proteomes" id="UP000538666">
    <property type="component" value="Unassembled WGS sequence"/>
</dbReference>
<comment type="caution">
    <text evidence="2">The sequence shown here is derived from an EMBL/GenBank/DDBJ whole genome shotgun (WGS) entry which is preliminary data.</text>
</comment>
<dbReference type="EMBL" id="JACHEK010000003">
    <property type="protein sequence ID" value="MBB6143727.1"/>
    <property type="molecule type" value="Genomic_DNA"/>
</dbReference>
<evidence type="ECO:0000313" key="2">
    <source>
        <dbReference type="EMBL" id="MBB6143727.1"/>
    </source>
</evidence>
<accession>A0A841JTB2</accession>
<organism evidence="2 3">
    <name type="scientific">Silvibacterium bohemicum</name>
    <dbReference type="NCBI Taxonomy" id="1577686"/>
    <lineage>
        <taxon>Bacteria</taxon>
        <taxon>Pseudomonadati</taxon>
        <taxon>Acidobacteriota</taxon>
        <taxon>Terriglobia</taxon>
        <taxon>Terriglobales</taxon>
        <taxon>Acidobacteriaceae</taxon>
        <taxon>Silvibacterium</taxon>
    </lineage>
</organism>
<dbReference type="SMART" id="SM00028">
    <property type="entry name" value="TPR"/>
    <property type="match status" value="3"/>
</dbReference>
<evidence type="ECO:0000313" key="3">
    <source>
        <dbReference type="Proteomes" id="UP000538666"/>
    </source>
</evidence>
<evidence type="ECO:0000259" key="1">
    <source>
        <dbReference type="Pfam" id="PF12770"/>
    </source>
</evidence>
<protein>
    <submittedName>
        <fullName evidence="2">CHAT domain-containing protein</fullName>
    </submittedName>
</protein>
<dbReference type="RefSeq" id="WP_184084694.1">
    <property type="nucleotide sequence ID" value="NZ_JACHEK010000003.1"/>
</dbReference>
<feature type="domain" description="CHAT" evidence="1">
    <location>
        <begin position="568"/>
        <end position="858"/>
    </location>
</feature>
<dbReference type="PANTHER" id="PTHR10098">
    <property type="entry name" value="RAPSYN-RELATED"/>
    <property type="match status" value="1"/>
</dbReference>
<dbReference type="Pfam" id="PF12770">
    <property type="entry name" value="CHAT"/>
    <property type="match status" value="1"/>
</dbReference>
<dbReference type="PANTHER" id="PTHR10098:SF112">
    <property type="entry name" value="SLR0380 PROTEIN"/>
    <property type="match status" value="1"/>
</dbReference>
<name>A0A841JTB2_9BACT</name>
<dbReference type="InterPro" id="IPR011990">
    <property type="entry name" value="TPR-like_helical_dom_sf"/>
</dbReference>
<sequence>MLRNRRTRFLAVVAGLALGAIGCFFALRHNAKKHSPDAILARADDLAWHNDWMGAAPLYAQAEKLFQETNRPSEALYAHVSQFIPRAEAEPIPDLLVELAHDQKLSAAQDPDTMLRILVIRGMIETNYDSAMASKTWAQVEELAKHRGEFRLMARAMGEQGIADFLLGDFSSAKKLVTRAWLTAKALHDDAAHVRYASVYGAGLVELQRYDEALQPLNEAINTAFRPGNVAYPTIAINSKIDALRGLHRYGEALELADATIRRLPSTHLDAHLFELLTSKGEIYEDLGDWPDAIKQYEFALQYARHLEFWRGISQTGGLVALAYERESNLPAALASIDEAIDANTKLPQELYFSPRNLAIKADILAKMGHAKESHALFERSMALVDSFLATAPTPNTERELVDELGQVYSSYYDVLCSEGDFSAAFRTIEEERGRVEAQALEHHEIVPPHEPTDEEKKIAALNLELIKTDSAAARQQLAKSLYTEELQLDDSSLAGETAKRPLAVHDVQRNLGHDELLLEYVLGDSSSSVLAITSRTLHRYALPPRKTIAGLVSQYRRTIHDRRSDPRLAQTLFTSLLGPVKEYRERRSVIVIPDGEINLVPFPALVDQGSYLVADHSFSASPSATVLCLLRQRESATLSDHYQYVGVAAWTGASEQKTGVTEILRAISLPTMSQLQPLPQTRKEVETIAQDFPTPRTLLLGPAATETSFKALPLNQYRVLHLALHGYADVEYPDRSALVFAPQSQGPDDGLLEVREVRALRLRASLVTLSACNTGVGPVGDVDVADLGHAFIEAGAETVVSALWELNDQTTTQLMTSFYRNLAGHQSKTAALQQAQLNMMRTGLPPYYWASFEVVGDPAGVI</sequence>
<dbReference type="PROSITE" id="PS51257">
    <property type="entry name" value="PROKAR_LIPOPROTEIN"/>
    <property type="match status" value="1"/>
</dbReference>
<reference evidence="2 3" key="1">
    <citation type="submission" date="2020-08" db="EMBL/GenBank/DDBJ databases">
        <title>Genomic Encyclopedia of Type Strains, Phase IV (KMG-IV): sequencing the most valuable type-strain genomes for metagenomic binning, comparative biology and taxonomic classification.</title>
        <authorList>
            <person name="Goeker M."/>
        </authorList>
    </citation>
    <scope>NUCLEOTIDE SEQUENCE [LARGE SCALE GENOMIC DNA]</scope>
    <source>
        <strain evidence="2 3">DSM 103733</strain>
    </source>
</reference>
<dbReference type="SUPFAM" id="SSF48452">
    <property type="entry name" value="TPR-like"/>
    <property type="match status" value="2"/>
</dbReference>
<keyword evidence="3" id="KW-1185">Reference proteome</keyword>